<evidence type="ECO:0000313" key="1">
    <source>
        <dbReference type="EMBL" id="SUZ88438.1"/>
    </source>
</evidence>
<dbReference type="InterPro" id="IPR008969">
    <property type="entry name" value="CarboxyPept-like_regulatory"/>
</dbReference>
<dbReference type="InterPro" id="IPR013784">
    <property type="entry name" value="Carb-bd-like_fold"/>
</dbReference>
<sequence length="604" mass="65754">MSSGMRVFHAFGFLQYALSYQEPFGKEYCSYPMTVFGPRTPMRFGRVLLAILIATSLSSIPTHGNAQTVLARVLDGEDSRPVFGALAYLVDSEGTVLKSALTDQLGRALFVGLQAGAFRVRVEMIGKATVETDLFQVAAGATATQDVRLQSSAIVLEGLQVEAEGGRCRVRPSQGVGVANLWDEARKALSAAAFTDREAFYLYRTTSYTRDLALDAKTIQREEERTGTKLFDSKPAEDLIENGFVQKDGDGQLYFAPDADVLLSDPFLDSHCFRFTAGQGEAEGLVGLGFEPASSRNRNVDISGTLWLDGQTFELRWLQYNYENLDPDINSSEVGGHVKFQRLPNGTWIVPEWWIQMPRIGVFYDTSGRARMRITAYRRTGGRIMQVREAGAAGRTIVEAQTGTIEGVVLDSLGIEPLAGARVGMVGSNQTVFTDANGQFVIRGLTGGRYQISISHPSVEEVGFRPAPIIEEVVEGQVTGVQFRMPAKSDVVFEACRDESQEDGSAAVLGQVVDRRGRALPGATVSLTWERFRATLGGVPQQADVLGLQATADADGYYRICGVPENQLLTIRGGFDGIETAGDTIRVRGESGARVHRVEIRSNG</sequence>
<name>A0A381RBW4_9ZZZZ</name>
<dbReference type="SUPFAM" id="SSF49464">
    <property type="entry name" value="Carboxypeptidase regulatory domain-like"/>
    <property type="match status" value="1"/>
</dbReference>
<gene>
    <name evidence="1" type="ORF">METZ01_LOCUS41292</name>
</gene>
<dbReference type="EMBL" id="UINC01001771">
    <property type="protein sequence ID" value="SUZ88438.1"/>
    <property type="molecule type" value="Genomic_DNA"/>
</dbReference>
<protein>
    <recommendedName>
        <fullName evidence="2">Carboxypeptidase regulatory-like domain-containing protein</fullName>
    </recommendedName>
</protein>
<reference evidence="1" key="1">
    <citation type="submission" date="2018-05" db="EMBL/GenBank/DDBJ databases">
        <authorList>
            <person name="Lanie J.A."/>
            <person name="Ng W.-L."/>
            <person name="Kazmierczak K.M."/>
            <person name="Andrzejewski T.M."/>
            <person name="Davidsen T.M."/>
            <person name="Wayne K.J."/>
            <person name="Tettelin H."/>
            <person name="Glass J.I."/>
            <person name="Rusch D."/>
            <person name="Podicherti R."/>
            <person name="Tsui H.-C.T."/>
            <person name="Winkler M.E."/>
        </authorList>
    </citation>
    <scope>NUCLEOTIDE SEQUENCE</scope>
</reference>
<dbReference type="SUPFAM" id="SSF49452">
    <property type="entry name" value="Starch-binding domain-like"/>
    <property type="match status" value="1"/>
</dbReference>
<dbReference type="Gene3D" id="2.60.40.1120">
    <property type="entry name" value="Carboxypeptidase-like, regulatory domain"/>
    <property type="match status" value="1"/>
</dbReference>
<organism evidence="1">
    <name type="scientific">marine metagenome</name>
    <dbReference type="NCBI Taxonomy" id="408172"/>
    <lineage>
        <taxon>unclassified sequences</taxon>
        <taxon>metagenomes</taxon>
        <taxon>ecological metagenomes</taxon>
    </lineage>
</organism>
<dbReference type="Pfam" id="PF13620">
    <property type="entry name" value="CarboxypepD_reg"/>
    <property type="match status" value="2"/>
</dbReference>
<evidence type="ECO:0008006" key="2">
    <source>
        <dbReference type="Google" id="ProtNLM"/>
    </source>
</evidence>
<dbReference type="GO" id="GO:0030246">
    <property type="term" value="F:carbohydrate binding"/>
    <property type="evidence" value="ECO:0007669"/>
    <property type="project" value="InterPro"/>
</dbReference>
<proteinExistence type="predicted"/>
<accession>A0A381RBW4</accession>
<dbReference type="AlphaFoldDB" id="A0A381RBW4"/>